<evidence type="ECO:0000313" key="12">
    <source>
        <dbReference type="Proteomes" id="UP000516437"/>
    </source>
</evidence>
<evidence type="ECO:0000256" key="1">
    <source>
        <dbReference type="ARBA" id="ARBA00004549"/>
    </source>
</evidence>
<organism evidence="11 12">
    <name type="scientific">Morella rubra</name>
    <name type="common">Chinese bayberry</name>
    <dbReference type="NCBI Taxonomy" id="262757"/>
    <lineage>
        <taxon>Eukaryota</taxon>
        <taxon>Viridiplantae</taxon>
        <taxon>Streptophyta</taxon>
        <taxon>Embryophyta</taxon>
        <taxon>Tracheophyta</taxon>
        <taxon>Spermatophyta</taxon>
        <taxon>Magnoliopsida</taxon>
        <taxon>eudicotyledons</taxon>
        <taxon>Gunneridae</taxon>
        <taxon>Pentapetalae</taxon>
        <taxon>rosids</taxon>
        <taxon>fabids</taxon>
        <taxon>Fagales</taxon>
        <taxon>Myricaceae</taxon>
        <taxon>Morella</taxon>
    </lineage>
</organism>
<sequence>MSKNNMEAKIGKFFSSVSNFFSGGEQIPWCDNDVVALLAVSSCATKLKANVSDLLGFDDTVCQVPEYGDELSIFCHIFGVFGASYTAGCEREVAEAEKGSSDELLNDCIMRLSWALVHSRRPEDVQRGIAMLQASLASNNSPLQTREKLYLLAVGHYRSGDCSRSRELVEQCLVIAPDWRQAQTLKKTIEGQIKKDGVIGIGIATAGIGLIAGGLAAALSRKK</sequence>
<dbReference type="AlphaFoldDB" id="A0A6A1UIN3"/>
<evidence type="ECO:0000256" key="3">
    <source>
        <dbReference type="ARBA" id="ARBA00008937"/>
    </source>
</evidence>
<keyword evidence="9 10" id="KW-0472">Membrane</keyword>
<keyword evidence="5 10" id="KW-0812">Transmembrane</keyword>
<evidence type="ECO:0000256" key="4">
    <source>
        <dbReference type="ARBA" id="ARBA00022593"/>
    </source>
</evidence>
<dbReference type="OrthoDB" id="421154at2759"/>
<evidence type="ECO:0000256" key="10">
    <source>
        <dbReference type="SAM" id="Phobius"/>
    </source>
</evidence>
<gene>
    <name evidence="11" type="ORF">CJ030_MR0G008647</name>
</gene>
<keyword evidence="6" id="KW-1000">Mitochondrion outer membrane</keyword>
<dbReference type="InterPro" id="IPR033745">
    <property type="entry name" value="Fis1_cytosol"/>
</dbReference>
<dbReference type="GO" id="GO:0000266">
    <property type="term" value="P:mitochondrial fission"/>
    <property type="evidence" value="ECO:0007669"/>
    <property type="project" value="InterPro"/>
</dbReference>
<evidence type="ECO:0000313" key="11">
    <source>
        <dbReference type="EMBL" id="KAB1200003.1"/>
    </source>
</evidence>
<evidence type="ECO:0000256" key="8">
    <source>
        <dbReference type="ARBA" id="ARBA00023128"/>
    </source>
</evidence>
<dbReference type="Pfam" id="PF14852">
    <property type="entry name" value="Fis1_TPR_N"/>
    <property type="match status" value="1"/>
</dbReference>
<evidence type="ECO:0000256" key="5">
    <source>
        <dbReference type="ARBA" id="ARBA00022692"/>
    </source>
</evidence>
<dbReference type="PANTHER" id="PTHR13247">
    <property type="entry name" value="TETRATRICOPEPTIDE REPEAT PROTEIN 11 TPR REPEAT PROTEIN 11"/>
    <property type="match status" value="1"/>
</dbReference>
<dbReference type="PANTHER" id="PTHR13247:SF13">
    <property type="entry name" value="MITOCHONDRIAL FISSION 1 PROTEIN B"/>
    <property type="match status" value="1"/>
</dbReference>
<dbReference type="Pfam" id="PF14853">
    <property type="entry name" value="Fis1_TPR_C"/>
    <property type="match status" value="1"/>
</dbReference>
<keyword evidence="8" id="KW-0496">Mitochondrion</keyword>
<proteinExistence type="inferred from homology"/>
<dbReference type="InterPro" id="IPR028061">
    <property type="entry name" value="Fis1_TPR_C"/>
</dbReference>
<evidence type="ECO:0000256" key="2">
    <source>
        <dbReference type="ARBA" id="ARBA00004572"/>
    </source>
</evidence>
<name>A0A6A1UIN3_9ROSI</name>
<dbReference type="InterPro" id="IPR016543">
    <property type="entry name" value="Fis1"/>
</dbReference>
<dbReference type="GO" id="GO:0016559">
    <property type="term" value="P:peroxisome fission"/>
    <property type="evidence" value="ECO:0007669"/>
    <property type="project" value="TreeGrafter"/>
</dbReference>
<dbReference type="InterPro" id="IPR028058">
    <property type="entry name" value="Fis1_TPR_N"/>
</dbReference>
<keyword evidence="7 10" id="KW-1133">Transmembrane helix</keyword>
<comment type="subcellular location">
    <subcellularLocation>
        <location evidence="2">Mitochondrion outer membrane</location>
        <topology evidence="2">Single-pass membrane protein</topology>
    </subcellularLocation>
    <subcellularLocation>
        <location evidence="1">Peroxisome membrane</location>
        <topology evidence="1">Single-pass membrane protein</topology>
    </subcellularLocation>
</comment>
<accession>A0A6A1UIN3</accession>
<comment type="similarity">
    <text evidence="3">Belongs to the FIS1 family.</text>
</comment>
<dbReference type="CDD" id="cd12212">
    <property type="entry name" value="Fis1"/>
    <property type="match status" value="1"/>
</dbReference>
<evidence type="ECO:0000256" key="9">
    <source>
        <dbReference type="ARBA" id="ARBA00023136"/>
    </source>
</evidence>
<evidence type="ECO:0000256" key="6">
    <source>
        <dbReference type="ARBA" id="ARBA00022787"/>
    </source>
</evidence>
<keyword evidence="4" id="KW-0962">Peroxisome biogenesis</keyword>
<dbReference type="SUPFAM" id="SSF48452">
    <property type="entry name" value="TPR-like"/>
    <property type="match status" value="1"/>
</dbReference>
<evidence type="ECO:0000256" key="7">
    <source>
        <dbReference type="ARBA" id="ARBA00022989"/>
    </source>
</evidence>
<dbReference type="FunFam" id="1.25.40.10:FF:000167">
    <property type="entry name" value="Mitochondrial fission 1 protein"/>
    <property type="match status" value="1"/>
</dbReference>
<dbReference type="InterPro" id="IPR011990">
    <property type="entry name" value="TPR-like_helical_dom_sf"/>
</dbReference>
<dbReference type="Proteomes" id="UP000516437">
    <property type="component" value="Unassembled WGS sequence"/>
</dbReference>
<dbReference type="EMBL" id="RXIC02000262">
    <property type="protein sequence ID" value="KAB1200003.1"/>
    <property type="molecule type" value="Genomic_DNA"/>
</dbReference>
<dbReference type="GO" id="GO:0005778">
    <property type="term" value="C:peroxisomal membrane"/>
    <property type="evidence" value="ECO:0007669"/>
    <property type="project" value="UniProtKB-SubCell"/>
</dbReference>
<reference evidence="11 12" key="1">
    <citation type="journal article" date="2019" name="Plant Biotechnol. J.">
        <title>The red bayberry genome and genetic basis of sex determination.</title>
        <authorList>
            <person name="Jia H.M."/>
            <person name="Jia H.J."/>
            <person name="Cai Q.L."/>
            <person name="Wang Y."/>
            <person name="Zhao H.B."/>
            <person name="Yang W.F."/>
            <person name="Wang G.Y."/>
            <person name="Li Y.H."/>
            <person name="Zhan D.L."/>
            <person name="Shen Y.T."/>
            <person name="Niu Q.F."/>
            <person name="Chang L."/>
            <person name="Qiu J."/>
            <person name="Zhao L."/>
            <person name="Xie H.B."/>
            <person name="Fu W.Y."/>
            <person name="Jin J."/>
            <person name="Li X.W."/>
            <person name="Jiao Y."/>
            <person name="Zhou C.C."/>
            <person name="Tu T."/>
            <person name="Chai C.Y."/>
            <person name="Gao J.L."/>
            <person name="Fan L.J."/>
            <person name="van de Weg E."/>
            <person name="Wang J.Y."/>
            <person name="Gao Z.S."/>
        </authorList>
    </citation>
    <scope>NUCLEOTIDE SEQUENCE [LARGE SCALE GENOMIC DNA]</scope>
    <source>
        <tissue evidence="11">Leaves</tissue>
    </source>
</reference>
<dbReference type="GO" id="GO:0005741">
    <property type="term" value="C:mitochondrial outer membrane"/>
    <property type="evidence" value="ECO:0007669"/>
    <property type="project" value="UniProtKB-SubCell"/>
</dbReference>
<feature type="transmembrane region" description="Helical" evidence="10">
    <location>
        <begin position="197"/>
        <end position="219"/>
    </location>
</feature>
<dbReference type="Gene3D" id="1.25.40.10">
    <property type="entry name" value="Tetratricopeptide repeat domain"/>
    <property type="match status" value="1"/>
</dbReference>
<dbReference type="GO" id="GO:0000422">
    <property type="term" value="P:autophagy of mitochondrion"/>
    <property type="evidence" value="ECO:0007669"/>
    <property type="project" value="TreeGrafter"/>
</dbReference>
<comment type="caution">
    <text evidence="11">The sequence shown here is derived from an EMBL/GenBank/DDBJ whole genome shotgun (WGS) entry which is preliminary data.</text>
</comment>
<keyword evidence="12" id="KW-1185">Reference proteome</keyword>
<protein>
    <submittedName>
        <fullName evidence="11">Mitochondrial fission 1 protein A</fullName>
    </submittedName>
</protein>